<evidence type="ECO:0000313" key="2">
    <source>
        <dbReference type="EMBL" id="KAK9419969.1"/>
    </source>
</evidence>
<dbReference type="SUPFAM" id="SSF51735">
    <property type="entry name" value="NAD(P)-binding Rossmann-fold domains"/>
    <property type="match status" value="1"/>
</dbReference>
<dbReference type="Pfam" id="PF00106">
    <property type="entry name" value="adh_short"/>
    <property type="match status" value="1"/>
</dbReference>
<name>A0ABR2V042_9PEZI</name>
<reference evidence="2 3" key="1">
    <citation type="journal article" date="2024" name="J. Plant Pathol.">
        <title>Sequence and assembly of the genome of Seiridium unicorne, isolate CBS 538.82, causal agent of cypress canker disease.</title>
        <authorList>
            <person name="Scali E."/>
            <person name="Rocca G.D."/>
            <person name="Danti R."/>
            <person name="Garbelotto M."/>
            <person name="Barberini S."/>
            <person name="Baroncelli R."/>
            <person name="Emiliani G."/>
        </authorList>
    </citation>
    <scope>NUCLEOTIDE SEQUENCE [LARGE SCALE GENOMIC DNA]</scope>
    <source>
        <strain evidence="2 3">BM-138-508</strain>
    </source>
</reference>
<keyword evidence="3" id="KW-1185">Reference proteome</keyword>
<organism evidence="2 3">
    <name type="scientific">Seiridium unicorne</name>
    <dbReference type="NCBI Taxonomy" id="138068"/>
    <lineage>
        <taxon>Eukaryota</taxon>
        <taxon>Fungi</taxon>
        <taxon>Dikarya</taxon>
        <taxon>Ascomycota</taxon>
        <taxon>Pezizomycotina</taxon>
        <taxon>Sordariomycetes</taxon>
        <taxon>Xylariomycetidae</taxon>
        <taxon>Amphisphaeriales</taxon>
        <taxon>Sporocadaceae</taxon>
        <taxon>Seiridium</taxon>
    </lineage>
</organism>
<dbReference type="PANTHER" id="PTHR47534:SF3">
    <property type="entry name" value="ALCOHOL DEHYDROGENASE-LIKE C-TERMINAL DOMAIN-CONTAINING PROTEIN"/>
    <property type="match status" value="1"/>
</dbReference>
<dbReference type="Gene3D" id="3.40.50.720">
    <property type="entry name" value="NAD(P)-binding Rossmann-like Domain"/>
    <property type="match status" value="1"/>
</dbReference>
<proteinExistence type="predicted"/>
<accession>A0ABR2V042</accession>
<dbReference type="InterPro" id="IPR002347">
    <property type="entry name" value="SDR_fam"/>
</dbReference>
<gene>
    <name evidence="2" type="ORF">SUNI508_06975</name>
</gene>
<dbReference type="Proteomes" id="UP001408356">
    <property type="component" value="Unassembled WGS sequence"/>
</dbReference>
<evidence type="ECO:0000313" key="3">
    <source>
        <dbReference type="Proteomes" id="UP001408356"/>
    </source>
</evidence>
<dbReference type="InterPro" id="IPR052228">
    <property type="entry name" value="Sec_Metab_Biosynth_Oxidored"/>
</dbReference>
<comment type="caution">
    <text evidence="2">The sequence shown here is derived from an EMBL/GenBank/DDBJ whole genome shotgun (WGS) entry which is preliminary data.</text>
</comment>
<dbReference type="EMBL" id="JARVKF010000279">
    <property type="protein sequence ID" value="KAK9419969.1"/>
    <property type="molecule type" value="Genomic_DNA"/>
</dbReference>
<keyword evidence="1" id="KW-0560">Oxidoreductase</keyword>
<evidence type="ECO:0000256" key="1">
    <source>
        <dbReference type="ARBA" id="ARBA00023002"/>
    </source>
</evidence>
<protein>
    <submittedName>
        <fullName evidence="2">Short-chain dehydrogenases/reductase</fullName>
    </submittedName>
</protein>
<dbReference type="InterPro" id="IPR036291">
    <property type="entry name" value="NAD(P)-bd_dom_sf"/>
</dbReference>
<dbReference type="PANTHER" id="PTHR47534">
    <property type="entry name" value="YALI0E05731P"/>
    <property type="match status" value="1"/>
</dbReference>
<sequence>MAKLSQIRSANASLKSARSGLTAVVVGGTNGIGQGFLKALASQTDSPKIYIVGRGAERLSAIVSELQSLNRTGTYIPVPAADLTLLSDVEKATAQILEKESKVDLLFMSQGFLTFAARNESVEGLDKATSIRHYARTLFVLNLIPLLNAAPSPRVISVLAGGQEGAIIPDDLEFKDPKNYTLGKVNNATSSYVTLTLEQLQKRNPKISFMHAFPGLVKTNLFNTEHFGVAISFLVNWIVIPLVGRLFFTSQEDAGEKFLFVASSPSFGAQGDSKDLAVGSNGQKGSGAYTLDEAPEAVHNDTVLAPLRKDGWDIKIYEHTINKLESVLGRKF</sequence>